<keyword evidence="3" id="KW-0342">GTP-binding</keyword>
<evidence type="ECO:0000313" key="7">
    <source>
        <dbReference type="EMBL" id="GEW95927.1"/>
    </source>
</evidence>
<reference evidence="7" key="1">
    <citation type="journal article" date="2019" name="Sci. Rep.">
        <title>Draft genome of Tanacetum cinerariifolium, the natural source of mosquito coil.</title>
        <authorList>
            <person name="Yamashiro T."/>
            <person name="Shiraishi A."/>
            <person name="Satake H."/>
            <person name="Nakayama K."/>
        </authorList>
    </citation>
    <scope>NUCLEOTIDE SEQUENCE</scope>
</reference>
<evidence type="ECO:0000256" key="4">
    <source>
        <dbReference type="SAM" id="Coils"/>
    </source>
</evidence>
<dbReference type="AlphaFoldDB" id="A0A699H079"/>
<dbReference type="GO" id="GO:0005525">
    <property type="term" value="F:GTP binding"/>
    <property type="evidence" value="ECO:0007669"/>
    <property type="project" value="UniProtKB-KW"/>
</dbReference>
<dbReference type="InterPro" id="IPR027417">
    <property type="entry name" value="P-loop_NTPase"/>
</dbReference>
<feature type="region of interest" description="Disordered" evidence="5">
    <location>
        <begin position="334"/>
        <end position="353"/>
    </location>
</feature>
<proteinExistence type="inferred from homology"/>
<keyword evidence="2" id="KW-0547">Nucleotide-binding</keyword>
<organism evidence="7">
    <name type="scientific">Tanacetum cinerariifolium</name>
    <name type="common">Dalmatian daisy</name>
    <name type="synonym">Chrysanthemum cinerariifolium</name>
    <dbReference type="NCBI Taxonomy" id="118510"/>
    <lineage>
        <taxon>Eukaryota</taxon>
        <taxon>Viridiplantae</taxon>
        <taxon>Streptophyta</taxon>
        <taxon>Embryophyta</taxon>
        <taxon>Tracheophyta</taxon>
        <taxon>Spermatophyta</taxon>
        <taxon>Magnoliopsida</taxon>
        <taxon>eudicotyledons</taxon>
        <taxon>Gunneridae</taxon>
        <taxon>Pentapetalae</taxon>
        <taxon>asterids</taxon>
        <taxon>campanulids</taxon>
        <taxon>Asterales</taxon>
        <taxon>Asteraceae</taxon>
        <taxon>Asteroideae</taxon>
        <taxon>Anthemideae</taxon>
        <taxon>Anthemidinae</taxon>
        <taxon>Tanacetum</taxon>
    </lineage>
</organism>
<comment type="caution">
    <text evidence="7">The sequence shown here is derived from an EMBL/GenBank/DDBJ whole genome shotgun (WGS) entry which is preliminary data.</text>
</comment>
<dbReference type="FunFam" id="3.40.50.300:FF:000840">
    <property type="entry name" value="Immune-associated nucleotide-binding protein 9"/>
    <property type="match status" value="1"/>
</dbReference>
<evidence type="ECO:0000259" key="6">
    <source>
        <dbReference type="PROSITE" id="PS51720"/>
    </source>
</evidence>
<dbReference type="SUPFAM" id="SSF52540">
    <property type="entry name" value="P-loop containing nucleoside triphosphate hydrolases"/>
    <property type="match status" value="1"/>
</dbReference>
<evidence type="ECO:0000256" key="1">
    <source>
        <dbReference type="ARBA" id="ARBA00008535"/>
    </source>
</evidence>
<feature type="coiled-coil region" evidence="4">
    <location>
        <begin position="482"/>
        <end position="527"/>
    </location>
</feature>
<dbReference type="PANTHER" id="PTHR10903:SF184">
    <property type="entry name" value="GTP-BINDING PROTEIN A"/>
    <property type="match status" value="1"/>
</dbReference>
<feature type="domain" description="AIG1-type G" evidence="6">
    <location>
        <begin position="317"/>
        <end position="529"/>
    </location>
</feature>
<accession>A0A699H079</accession>
<dbReference type="PROSITE" id="PS51720">
    <property type="entry name" value="G_AIG1"/>
    <property type="match status" value="1"/>
</dbReference>
<feature type="coiled-coil region" evidence="4">
    <location>
        <begin position="169"/>
        <end position="269"/>
    </location>
</feature>
<name>A0A699H079_TANCI</name>
<dbReference type="EMBL" id="BKCJ010082312">
    <property type="protein sequence ID" value="GEW95927.1"/>
    <property type="molecule type" value="Genomic_DNA"/>
</dbReference>
<dbReference type="PANTHER" id="PTHR10903">
    <property type="entry name" value="GTPASE, IMAP FAMILY MEMBER-RELATED"/>
    <property type="match status" value="1"/>
</dbReference>
<keyword evidence="4" id="KW-0175">Coiled coil</keyword>
<comment type="similarity">
    <text evidence="1">Belongs to the TRAFAC class TrmE-Era-EngA-EngB-Septin-like GTPase superfamily. AIG1/Toc34/Toc159-like paraseptin GTPase family. IAN subfamily.</text>
</comment>
<sequence>MARLLEPCTQSMMTGSLLLLKHELFFLLDGLETEKVQLETLFRSNIFQSERSSSGVTWTSELKTTVLEDGQMLNVIDTPGLFDSSLATEYVRKEIVTCINLAPNDFLRDCPISLKETLYLCGNRSVLYDNKAKDQTKKENQVWKLLSLVNMVSKRNSSQPYTNEIFTDLKKGTREFEEYTEKFQALTETKQYTEEEISLMTEPMRDELFKRVNEMVESKLQQTTLKLEKLLEEARAARVKAEEKAKAAQKKLDEETREMREELQRAMKRRTQDDQYDVQDQQLQLDRAGVERYELGYAHNISSTMERSSLENNQEFTSPQTLVLVGRKGNGKSATGNTILGTQSAPTFRSERSSSGVTTTCELINTKLKDGQKLNVIDTPGLADSCSENELIVDEIISCKNKDGDGIHAFLLVFSVRSRFSKEEEAAISSLVTFFGEKVYEYLIVVFTGGDILDTDDETLEGFLDDCPKTLKVVNSSLKETTLSLERQLEEERVARAKAEEDARAAKQKLDEEKHCVIVEIRKLQEAES</sequence>
<evidence type="ECO:0000256" key="2">
    <source>
        <dbReference type="ARBA" id="ARBA00022741"/>
    </source>
</evidence>
<evidence type="ECO:0000256" key="5">
    <source>
        <dbReference type="SAM" id="MobiDB-lite"/>
    </source>
</evidence>
<evidence type="ECO:0000256" key="3">
    <source>
        <dbReference type="ARBA" id="ARBA00023134"/>
    </source>
</evidence>
<dbReference type="Gene3D" id="3.40.50.300">
    <property type="entry name" value="P-loop containing nucleotide triphosphate hydrolases"/>
    <property type="match status" value="3"/>
</dbReference>
<dbReference type="InterPro" id="IPR045058">
    <property type="entry name" value="GIMA/IAN/Toc"/>
</dbReference>
<dbReference type="Pfam" id="PF04548">
    <property type="entry name" value="AIG1"/>
    <property type="match status" value="3"/>
</dbReference>
<protein>
    <submittedName>
        <fullName evidence="7">Immune-associated nucleotide-binding protein 9-like</fullName>
    </submittedName>
</protein>
<gene>
    <name evidence="7" type="ORF">Tci_267903</name>
</gene>
<dbReference type="InterPro" id="IPR006703">
    <property type="entry name" value="G_AIG1"/>
</dbReference>